<dbReference type="PANTHER" id="PTHR21398:SF6">
    <property type="entry name" value="AGAP007094-PA"/>
    <property type="match status" value="1"/>
</dbReference>
<comment type="caution">
    <text evidence="1">The sequence shown here is derived from an EMBL/GenBank/DDBJ whole genome shotgun (WGS) entry which is preliminary data.</text>
</comment>
<organism evidence="1 2">
    <name type="scientific">Leptotrombidium deliense</name>
    <dbReference type="NCBI Taxonomy" id="299467"/>
    <lineage>
        <taxon>Eukaryota</taxon>
        <taxon>Metazoa</taxon>
        <taxon>Ecdysozoa</taxon>
        <taxon>Arthropoda</taxon>
        <taxon>Chelicerata</taxon>
        <taxon>Arachnida</taxon>
        <taxon>Acari</taxon>
        <taxon>Acariformes</taxon>
        <taxon>Trombidiformes</taxon>
        <taxon>Prostigmata</taxon>
        <taxon>Anystina</taxon>
        <taxon>Parasitengona</taxon>
        <taxon>Trombiculoidea</taxon>
        <taxon>Trombiculidae</taxon>
        <taxon>Leptotrombidium</taxon>
    </lineage>
</organism>
<name>A0A443SDR1_9ACAR</name>
<evidence type="ECO:0000313" key="1">
    <source>
        <dbReference type="EMBL" id="RWS25648.1"/>
    </source>
</evidence>
<reference evidence="1 2" key="1">
    <citation type="journal article" date="2018" name="Gigascience">
        <title>Genomes of trombidid mites reveal novel predicted allergens and laterally-transferred genes associated with secondary metabolism.</title>
        <authorList>
            <person name="Dong X."/>
            <person name="Chaisiri K."/>
            <person name="Xia D."/>
            <person name="Armstrong S.D."/>
            <person name="Fang Y."/>
            <person name="Donnelly M.J."/>
            <person name="Kadowaki T."/>
            <person name="McGarry J.W."/>
            <person name="Darby A.C."/>
            <person name="Makepeace B.L."/>
        </authorList>
    </citation>
    <scope>NUCLEOTIDE SEQUENCE [LARGE SCALE GENOMIC DNA]</scope>
    <source>
        <strain evidence="1">UoL-UT</strain>
    </source>
</reference>
<dbReference type="AlphaFoldDB" id="A0A443SDR1"/>
<dbReference type="EMBL" id="NCKV01003497">
    <property type="protein sequence ID" value="RWS25648.1"/>
    <property type="molecule type" value="Genomic_DNA"/>
</dbReference>
<evidence type="ECO:0000313" key="2">
    <source>
        <dbReference type="Proteomes" id="UP000288716"/>
    </source>
</evidence>
<sequence length="127" mass="14275">MARSIDERQGFPGFLTNGLVGISESIMSFVEKSVDDLPSFPRLDAQECVKRCICEAHNQPKKYGVVGLMLQLFFPPYTETDEPSRIVSKYQLAARYGRQDNANCAAQYDGCMVNFLDLIQGIINLIF</sequence>
<dbReference type="Proteomes" id="UP000288716">
    <property type="component" value="Unassembled WGS sequence"/>
</dbReference>
<dbReference type="InterPro" id="IPR006631">
    <property type="entry name" value="DM4_12"/>
</dbReference>
<keyword evidence="2" id="KW-1185">Reference proteome</keyword>
<proteinExistence type="predicted"/>
<dbReference type="OrthoDB" id="6348902at2759"/>
<dbReference type="PANTHER" id="PTHR21398">
    <property type="entry name" value="AGAP007094-PA"/>
    <property type="match status" value="1"/>
</dbReference>
<dbReference type="VEuPathDB" id="VectorBase:LDEU006392"/>
<accession>A0A443SDR1</accession>
<gene>
    <name evidence="1" type="ORF">B4U80_10021</name>
</gene>
<dbReference type="SMART" id="SM00718">
    <property type="entry name" value="DM4_12"/>
    <property type="match status" value="1"/>
</dbReference>
<protein>
    <submittedName>
        <fullName evidence="1">DM4/DM12 domain containing protein-like protein</fullName>
    </submittedName>
</protein>
<dbReference type="Pfam" id="PF07841">
    <property type="entry name" value="DM4_12"/>
    <property type="match status" value="1"/>
</dbReference>